<evidence type="ECO:0000256" key="1">
    <source>
        <dbReference type="SAM" id="MobiDB-lite"/>
    </source>
</evidence>
<dbReference type="AlphaFoldDB" id="A0AAT9FHV7"/>
<dbReference type="Pfam" id="PF04536">
    <property type="entry name" value="TPM_phosphatase"/>
    <property type="match status" value="1"/>
</dbReference>
<feature type="compositionally biased region" description="Basic and acidic residues" evidence="1">
    <location>
        <begin position="181"/>
        <end position="206"/>
    </location>
</feature>
<protein>
    <recommendedName>
        <fullName evidence="2">TPM domain-containing protein</fullName>
    </recommendedName>
</protein>
<dbReference type="Gene3D" id="3.10.310.50">
    <property type="match status" value="1"/>
</dbReference>
<dbReference type="KEGG" id="osu:NT6N_06080"/>
<feature type="region of interest" description="Disordered" evidence="1">
    <location>
        <begin position="180"/>
        <end position="206"/>
    </location>
</feature>
<proteinExistence type="predicted"/>
<sequence>MQDLDAHYGAGEVRMRRLSDSAGVLRLKERKKVEKWFDQFEATFPELFFSVYFGALDERSNIRQFGLWLLNRGAFEDVDLSRPNDGGVLLVVDVNSKAAFIASGYLLDVYLKEEDTFRALSKAHPHFLQGNYFRALKSIMGNISGSLRKRSRQANRNPEKYQRLIGQSQQDMGDILQRIRSGKDEATKDLSRRPAVDENHLQQHVQ</sequence>
<feature type="domain" description="TPM" evidence="2">
    <location>
        <begin position="19"/>
        <end position="141"/>
    </location>
</feature>
<accession>A0AAT9FHV7</accession>
<dbReference type="EMBL" id="AP026866">
    <property type="protein sequence ID" value="BDS05568.1"/>
    <property type="molecule type" value="Genomic_DNA"/>
</dbReference>
<name>A0AAT9FHV7_9BACT</name>
<gene>
    <name evidence="3" type="ORF">NT6N_06080</name>
</gene>
<evidence type="ECO:0000313" key="3">
    <source>
        <dbReference type="EMBL" id="BDS05568.1"/>
    </source>
</evidence>
<evidence type="ECO:0000259" key="2">
    <source>
        <dbReference type="Pfam" id="PF04536"/>
    </source>
</evidence>
<dbReference type="InterPro" id="IPR007621">
    <property type="entry name" value="TPM_dom"/>
</dbReference>
<organism evidence="3">
    <name type="scientific">Oceaniferula spumae</name>
    <dbReference type="NCBI Taxonomy" id="2979115"/>
    <lineage>
        <taxon>Bacteria</taxon>
        <taxon>Pseudomonadati</taxon>
        <taxon>Verrucomicrobiota</taxon>
        <taxon>Verrucomicrobiia</taxon>
        <taxon>Verrucomicrobiales</taxon>
        <taxon>Verrucomicrobiaceae</taxon>
        <taxon>Oceaniferula</taxon>
    </lineage>
</organism>
<reference evidence="3" key="1">
    <citation type="submission" date="2024-07" db="EMBL/GenBank/DDBJ databases">
        <title>Complete genome sequence of Verrucomicrobiaceae bacterium NT6N.</title>
        <authorList>
            <person name="Huang C."/>
            <person name="Takami H."/>
            <person name="Hamasaki K."/>
        </authorList>
    </citation>
    <scope>NUCLEOTIDE SEQUENCE</scope>
    <source>
        <strain evidence="3">NT6N</strain>
    </source>
</reference>